<comment type="similarity">
    <text evidence="1">Belongs to the methylthioribose kinase family.</text>
</comment>
<evidence type="ECO:0000256" key="5">
    <source>
        <dbReference type="ARBA" id="ARBA00022840"/>
    </source>
</evidence>
<sequence length="334" mass="37129">MNLYDAEQVTGWLQRRAIVGEDETVEVVPLSGGISSDVVLAISGEHRWVIKQVLPKLKVAADWQADVRRGQIERQALRVVADMIPGSVPCVEYYDNEGGVLVMNFVNGVMWKSELLAGRIDKSISKALGQFLGKVHHDTHNHLGPLSVFEDKSLFYQLRIAPYFEVLYAQYPVPQQRAIREIVDTLMQQGTVLVHGDFSPKNIIVSGVHLNPIVLDWEVAHLGHPAFDLAFMMHHLWLKAIYSKRPRVYGELVQAFYGAYGDFSAVSSILTIEVIRTTGALMLARVDGKSPVDYLDASAREIARRIGSRLVLGEVSTVVQVADIVREELGSSAD</sequence>
<comment type="caution">
    <text evidence="7">The sequence shown here is derived from an EMBL/GenBank/DDBJ whole genome shotgun (WGS) entry which is preliminary data.</text>
</comment>
<dbReference type="Gene3D" id="3.90.1200.10">
    <property type="match status" value="1"/>
</dbReference>
<name>A0A2T2WGS7_9FIRM</name>
<dbReference type="Gene3D" id="3.30.200.20">
    <property type="entry name" value="Phosphorylase Kinase, domain 1"/>
    <property type="match status" value="1"/>
</dbReference>
<keyword evidence="5" id="KW-0067">ATP-binding</keyword>
<feature type="domain" description="Aminoglycoside phosphotransferase" evidence="6">
    <location>
        <begin position="27"/>
        <end position="237"/>
    </location>
</feature>
<evidence type="ECO:0000313" key="7">
    <source>
        <dbReference type="EMBL" id="PSR21442.1"/>
    </source>
</evidence>
<gene>
    <name evidence="7" type="ORF">C7B45_10865</name>
</gene>
<accession>A0A2T2WGS7</accession>
<evidence type="ECO:0000313" key="8">
    <source>
        <dbReference type="Proteomes" id="UP000241848"/>
    </source>
</evidence>
<dbReference type="GO" id="GO:0005524">
    <property type="term" value="F:ATP binding"/>
    <property type="evidence" value="ECO:0007669"/>
    <property type="project" value="UniProtKB-KW"/>
</dbReference>
<proteinExistence type="inferred from homology"/>
<evidence type="ECO:0000256" key="2">
    <source>
        <dbReference type="ARBA" id="ARBA00022679"/>
    </source>
</evidence>
<dbReference type="EMBL" id="PXYV01000034">
    <property type="protein sequence ID" value="PSR21442.1"/>
    <property type="molecule type" value="Genomic_DNA"/>
</dbReference>
<evidence type="ECO:0000256" key="4">
    <source>
        <dbReference type="ARBA" id="ARBA00022777"/>
    </source>
</evidence>
<evidence type="ECO:0000256" key="3">
    <source>
        <dbReference type="ARBA" id="ARBA00022741"/>
    </source>
</evidence>
<evidence type="ECO:0000256" key="1">
    <source>
        <dbReference type="ARBA" id="ARBA00010165"/>
    </source>
</evidence>
<dbReference type="PANTHER" id="PTHR34273">
    <property type="entry name" value="METHYLTHIORIBOSE KINASE"/>
    <property type="match status" value="1"/>
</dbReference>
<protein>
    <recommendedName>
        <fullName evidence="6">Aminoglycoside phosphotransferase domain-containing protein</fullName>
    </recommendedName>
</protein>
<dbReference type="SUPFAM" id="SSF56112">
    <property type="entry name" value="Protein kinase-like (PK-like)"/>
    <property type="match status" value="1"/>
</dbReference>
<organism evidence="7 8">
    <name type="scientific">Sulfobacillus acidophilus</name>
    <dbReference type="NCBI Taxonomy" id="53633"/>
    <lineage>
        <taxon>Bacteria</taxon>
        <taxon>Bacillati</taxon>
        <taxon>Bacillota</taxon>
        <taxon>Clostridia</taxon>
        <taxon>Eubacteriales</taxon>
        <taxon>Clostridiales Family XVII. Incertae Sedis</taxon>
        <taxon>Sulfobacillus</taxon>
    </lineage>
</organism>
<dbReference type="Proteomes" id="UP000241848">
    <property type="component" value="Unassembled WGS sequence"/>
</dbReference>
<dbReference type="InterPro" id="IPR011009">
    <property type="entry name" value="Kinase-like_dom_sf"/>
</dbReference>
<keyword evidence="4" id="KW-0418">Kinase</keyword>
<evidence type="ECO:0000259" key="6">
    <source>
        <dbReference type="Pfam" id="PF01636"/>
    </source>
</evidence>
<dbReference type="GO" id="GO:0016301">
    <property type="term" value="F:kinase activity"/>
    <property type="evidence" value="ECO:0007669"/>
    <property type="project" value="UniProtKB-KW"/>
</dbReference>
<keyword evidence="2" id="KW-0808">Transferase</keyword>
<dbReference type="AlphaFoldDB" id="A0A2T2WGS7"/>
<dbReference type="Pfam" id="PF01636">
    <property type="entry name" value="APH"/>
    <property type="match status" value="1"/>
</dbReference>
<keyword evidence="3" id="KW-0547">Nucleotide-binding</keyword>
<dbReference type="PANTHER" id="PTHR34273:SF2">
    <property type="entry name" value="METHYLTHIORIBOSE KINASE"/>
    <property type="match status" value="1"/>
</dbReference>
<reference evidence="7 8" key="1">
    <citation type="journal article" date="2014" name="BMC Genomics">
        <title>Comparison of environmental and isolate Sulfobacillus genomes reveals diverse carbon, sulfur, nitrogen, and hydrogen metabolisms.</title>
        <authorList>
            <person name="Justice N.B."/>
            <person name="Norman A."/>
            <person name="Brown C.T."/>
            <person name="Singh A."/>
            <person name="Thomas B.C."/>
            <person name="Banfield J.F."/>
        </authorList>
    </citation>
    <scope>NUCLEOTIDE SEQUENCE [LARGE SCALE GENOMIC DNA]</scope>
    <source>
        <strain evidence="7">AMDSBA3</strain>
    </source>
</reference>
<dbReference type="InterPro" id="IPR002575">
    <property type="entry name" value="Aminoglycoside_PTrfase"/>
</dbReference>